<dbReference type="AlphaFoldDB" id="A8QBF9"/>
<dbReference type="KEGG" id="mgl:MGL_3908"/>
<evidence type="ECO:0000313" key="2">
    <source>
        <dbReference type="Proteomes" id="UP000008837"/>
    </source>
</evidence>
<dbReference type="OrthoDB" id="61390at2759"/>
<dbReference type="EMBL" id="AAYY01000016">
    <property type="protein sequence ID" value="EDP41700.1"/>
    <property type="molecule type" value="Genomic_DNA"/>
</dbReference>
<dbReference type="GeneID" id="5853220"/>
<dbReference type="InterPro" id="IPR029063">
    <property type="entry name" value="SAM-dependent_MTases_sf"/>
</dbReference>
<accession>A8QBF9</accession>
<dbReference type="STRING" id="425265.A8QBF9"/>
<dbReference type="Gene3D" id="3.40.50.150">
    <property type="entry name" value="Vaccinia Virus protein VP39"/>
    <property type="match status" value="1"/>
</dbReference>
<gene>
    <name evidence="1" type="ORF">MGL_3908</name>
</gene>
<keyword evidence="2" id="KW-1185">Reference proteome</keyword>
<dbReference type="Proteomes" id="UP000008837">
    <property type="component" value="Unassembled WGS sequence"/>
</dbReference>
<sequence length="270" mass="30026">MSTDAYAPIAHLALNVEPPRTEWMNMGLWKTSTSSFPKACQAKQYGPSCLHGVTSVPAHAHRARERLGHRATVWCADVVRWIRSDQATHSIYDVILALDCAYHFSDRAEFFRDAYARLAPGGTLALVDLVSAWPYPVATDATASNLFHASTLPTPTRPPSAWHRIQHWCACYVSGSNPHAFVSFDKYKAMLLDAGFDYIEMQDISHDVFPGFSSFLLSIGVHDLAWRGGSAWQWRALRALGKLVQTWAKGGNAAYVRCGLIVARKTQPHK</sequence>
<name>A8QBF9_MALGO</name>
<reference evidence="1 2" key="1">
    <citation type="journal article" date="2007" name="Proc. Natl. Acad. Sci. U.S.A.">
        <title>Dandruff-associated Malassezia genomes reveal convergent and divergent virulence traits shared with plant and human fungal pathogens.</title>
        <authorList>
            <person name="Xu J."/>
            <person name="Saunders C.W."/>
            <person name="Hu P."/>
            <person name="Grant R.A."/>
            <person name="Boekhout T."/>
            <person name="Kuramae E.E."/>
            <person name="Kronstad J.W."/>
            <person name="Deangelis Y.M."/>
            <person name="Reeder N.L."/>
            <person name="Johnstone K.R."/>
            <person name="Leland M."/>
            <person name="Fieno A.M."/>
            <person name="Begley W.M."/>
            <person name="Sun Y."/>
            <person name="Lacey M.P."/>
            <person name="Chaudhary T."/>
            <person name="Keough T."/>
            <person name="Chu L."/>
            <person name="Sears R."/>
            <person name="Yuan B."/>
            <person name="Dawson T.L.Jr."/>
        </authorList>
    </citation>
    <scope>NUCLEOTIDE SEQUENCE [LARGE SCALE GENOMIC DNA]</scope>
    <source>
        <strain evidence="2">ATCC MYA-4612 / CBS 7966</strain>
    </source>
</reference>
<dbReference type="InParanoid" id="A8QBF9"/>
<comment type="caution">
    <text evidence="1">The sequence shown here is derived from an EMBL/GenBank/DDBJ whole genome shotgun (WGS) entry which is preliminary data.</text>
</comment>
<evidence type="ECO:0008006" key="3">
    <source>
        <dbReference type="Google" id="ProtNLM"/>
    </source>
</evidence>
<dbReference type="OMA" id="MNMGYWE"/>
<dbReference type="SUPFAM" id="SSF53335">
    <property type="entry name" value="S-adenosyl-L-methionine-dependent methyltransferases"/>
    <property type="match status" value="1"/>
</dbReference>
<dbReference type="RefSeq" id="XP_001728914.1">
    <property type="nucleotide sequence ID" value="XM_001728862.1"/>
</dbReference>
<dbReference type="VEuPathDB" id="FungiDB:MGL_3908"/>
<protein>
    <recommendedName>
        <fullName evidence="3">Methyltransferase type 11 domain-containing protein</fullName>
    </recommendedName>
</protein>
<organism evidence="1 2">
    <name type="scientific">Malassezia globosa (strain ATCC MYA-4612 / CBS 7966)</name>
    <name type="common">Dandruff-associated fungus</name>
    <dbReference type="NCBI Taxonomy" id="425265"/>
    <lineage>
        <taxon>Eukaryota</taxon>
        <taxon>Fungi</taxon>
        <taxon>Dikarya</taxon>
        <taxon>Basidiomycota</taxon>
        <taxon>Ustilaginomycotina</taxon>
        <taxon>Malasseziomycetes</taxon>
        <taxon>Malasseziales</taxon>
        <taxon>Malasseziaceae</taxon>
        <taxon>Malassezia</taxon>
    </lineage>
</organism>
<evidence type="ECO:0000313" key="1">
    <source>
        <dbReference type="EMBL" id="EDP41700.1"/>
    </source>
</evidence>
<proteinExistence type="predicted"/>